<dbReference type="PRINTS" id="PR01008">
    <property type="entry name" value="FLGLRINGFLGH"/>
</dbReference>
<accession>A0A7C3UY55</accession>
<evidence type="ECO:0000256" key="1">
    <source>
        <dbReference type="ARBA" id="ARBA00002591"/>
    </source>
</evidence>
<dbReference type="AlphaFoldDB" id="A0A7C3UY55"/>
<evidence type="ECO:0000256" key="4">
    <source>
        <dbReference type="ARBA" id="ARBA00023136"/>
    </source>
</evidence>
<dbReference type="EMBL" id="DTMF01000207">
    <property type="protein sequence ID" value="HGF34396.1"/>
    <property type="molecule type" value="Genomic_DNA"/>
</dbReference>
<evidence type="ECO:0000256" key="3">
    <source>
        <dbReference type="ARBA" id="ARBA00022729"/>
    </source>
</evidence>
<keyword evidence="4 7" id="KW-0472">Membrane</keyword>
<protein>
    <recommendedName>
        <fullName evidence="7">Flagellar L-ring protein</fullName>
    </recommendedName>
    <alternativeName>
        <fullName evidence="7">Basal body L-ring protein</fullName>
    </alternativeName>
</protein>
<keyword evidence="8" id="KW-0282">Flagellum</keyword>
<comment type="function">
    <text evidence="1 7">Assembles around the rod to form the L-ring and probably protects the motor/basal body from shearing forces during rotation.</text>
</comment>
<comment type="similarity">
    <text evidence="2 7">Belongs to the FlgH family.</text>
</comment>
<name>A0A7C3UY55_9BACT</name>
<dbReference type="Pfam" id="PF02107">
    <property type="entry name" value="FlgH"/>
    <property type="match status" value="1"/>
</dbReference>
<dbReference type="GO" id="GO:0009279">
    <property type="term" value="C:cell outer membrane"/>
    <property type="evidence" value="ECO:0007669"/>
    <property type="project" value="UniProtKB-SubCell"/>
</dbReference>
<sequence length="233" mass="24935">MKIRYDSLVLAGLLAIALTGCGTVSKAKYAPEAPIASPPLPPAPPPQEGSLWTGRQANGLVADSRPTNVGDLVTISITETAKASEIANTNTSKDSGVKVGVNSLFGLSFPMKSFTNKDVNVDTAVDATVGNVSNGQGKTERQSSFTSYLTARVIQVLPNQNLVIQGRRHLRINNETEVVTLTGIVRPQDIDRNNIVPSTKVAEARVTISGVGVVSDKQKVGWMQRIFDHVWPF</sequence>
<comment type="subcellular location">
    <subcellularLocation>
        <location evidence="7">Cell outer membrane</location>
        <topology evidence="7">Lipid-anchor</topology>
    </subcellularLocation>
    <subcellularLocation>
        <location evidence="7">Bacterial flagellum basal body</location>
    </subcellularLocation>
</comment>
<evidence type="ECO:0000256" key="7">
    <source>
        <dbReference type="HAMAP-Rule" id="MF_00415"/>
    </source>
</evidence>
<dbReference type="GO" id="GO:0003774">
    <property type="term" value="F:cytoskeletal motor activity"/>
    <property type="evidence" value="ECO:0007669"/>
    <property type="project" value="InterPro"/>
</dbReference>
<dbReference type="PROSITE" id="PS51257">
    <property type="entry name" value="PROKAR_LIPOPROTEIN"/>
    <property type="match status" value="1"/>
</dbReference>
<evidence type="ECO:0000313" key="8">
    <source>
        <dbReference type="EMBL" id="HGF34396.1"/>
    </source>
</evidence>
<comment type="caution">
    <text evidence="8">The sequence shown here is derived from an EMBL/GenBank/DDBJ whole genome shotgun (WGS) entry which is preliminary data.</text>
</comment>
<evidence type="ECO:0000256" key="2">
    <source>
        <dbReference type="ARBA" id="ARBA00006929"/>
    </source>
</evidence>
<keyword evidence="5 7" id="KW-0975">Bacterial flagellum</keyword>
<keyword evidence="6 7" id="KW-0998">Cell outer membrane</keyword>
<evidence type="ECO:0000256" key="5">
    <source>
        <dbReference type="ARBA" id="ARBA00023143"/>
    </source>
</evidence>
<reference evidence="8" key="1">
    <citation type="journal article" date="2020" name="mSystems">
        <title>Genome- and Community-Level Interaction Insights into Carbon Utilization and Element Cycling Functions of Hydrothermarchaeota in Hydrothermal Sediment.</title>
        <authorList>
            <person name="Zhou Z."/>
            <person name="Liu Y."/>
            <person name="Xu W."/>
            <person name="Pan J."/>
            <person name="Luo Z.H."/>
            <person name="Li M."/>
        </authorList>
    </citation>
    <scope>NUCLEOTIDE SEQUENCE [LARGE SCALE GENOMIC DNA]</scope>
    <source>
        <strain evidence="8">SpSt-897</strain>
    </source>
</reference>
<keyword evidence="3 7" id="KW-0732">Signal</keyword>
<comment type="subunit">
    <text evidence="7">The basal body constitutes a major portion of the flagellar organelle and consists of four rings (L,P,S, and M) mounted on a central rod.</text>
</comment>
<evidence type="ECO:0000256" key="6">
    <source>
        <dbReference type="ARBA" id="ARBA00023237"/>
    </source>
</evidence>
<dbReference type="InterPro" id="IPR000527">
    <property type="entry name" value="Flag_Lring"/>
</dbReference>
<keyword evidence="8" id="KW-0969">Cilium</keyword>
<keyword evidence="8" id="KW-0966">Cell projection</keyword>
<dbReference type="PANTHER" id="PTHR34933:SF1">
    <property type="entry name" value="FLAGELLAR L-RING PROTEIN"/>
    <property type="match status" value="1"/>
</dbReference>
<proteinExistence type="inferred from homology"/>
<dbReference type="GO" id="GO:0071973">
    <property type="term" value="P:bacterial-type flagellum-dependent cell motility"/>
    <property type="evidence" value="ECO:0007669"/>
    <property type="project" value="InterPro"/>
</dbReference>
<dbReference type="HAMAP" id="MF_00415">
    <property type="entry name" value="FlgH"/>
    <property type="match status" value="1"/>
</dbReference>
<gene>
    <name evidence="7" type="primary">flgH</name>
    <name evidence="8" type="ORF">ENW96_08415</name>
</gene>
<organism evidence="8">
    <name type="scientific">Desulfobacca acetoxidans</name>
    <dbReference type="NCBI Taxonomy" id="60893"/>
    <lineage>
        <taxon>Bacteria</taxon>
        <taxon>Pseudomonadati</taxon>
        <taxon>Thermodesulfobacteriota</taxon>
        <taxon>Desulfobaccia</taxon>
        <taxon>Desulfobaccales</taxon>
        <taxon>Desulfobaccaceae</taxon>
        <taxon>Desulfobacca</taxon>
    </lineage>
</organism>
<dbReference type="GO" id="GO:0009427">
    <property type="term" value="C:bacterial-type flagellum basal body, distal rod, L ring"/>
    <property type="evidence" value="ECO:0007669"/>
    <property type="project" value="InterPro"/>
</dbReference>
<dbReference type="PANTHER" id="PTHR34933">
    <property type="entry name" value="FLAGELLAR L-RING PROTEIN"/>
    <property type="match status" value="1"/>
</dbReference>
<keyword evidence="7" id="KW-0449">Lipoprotein</keyword>